<protein>
    <recommendedName>
        <fullName evidence="1">THIF-type NAD/FAD binding fold domain-containing protein</fullName>
    </recommendedName>
</protein>
<dbReference type="GO" id="GO:0005737">
    <property type="term" value="C:cytoplasm"/>
    <property type="evidence" value="ECO:0007669"/>
    <property type="project" value="TreeGrafter"/>
</dbReference>
<accession>A0A2K1P3W9</accession>
<dbReference type="Gene3D" id="3.40.50.720">
    <property type="entry name" value="NAD(P)-binding Rossmann-like Domain"/>
    <property type="match status" value="1"/>
</dbReference>
<dbReference type="PANTHER" id="PTHR10953">
    <property type="entry name" value="UBIQUITIN-ACTIVATING ENZYME E1"/>
    <property type="match status" value="1"/>
</dbReference>
<dbReference type="EMBL" id="AZRM01000063">
    <property type="protein sequence ID" value="PNR97482.1"/>
    <property type="molecule type" value="Genomic_DNA"/>
</dbReference>
<evidence type="ECO:0000313" key="2">
    <source>
        <dbReference type="EMBL" id="PNR97482.1"/>
    </source>
</evidence>
<dbReference type="InterPro" id="IPR045886">
    <property type="entry name" value="ThiF/MoeB/HesA"/>
</dbReference>
<feature type="domain" description="THIF-type NAD/FAD binding fold" evidence="1">
    <location>
        <begin position="6"/>
        <end position="221"/>
    </location>
</feature>
<dbReference type="SUPFAM" id="SSF69572">
    <property type="entry name" value="Activating enzymes of the ubiquitin-like proteins"/>
    <property type="match status" value="1"/>
</dbReference>
<dbReference type="Proteomes" id="UP000236199">
    <property type="component" value="Unassembled WGS sequence"/>
</dbReference>
<dbReference type="InterPro" id="IPR035985">
    <property type="entry name" value="Ubiquitin-activating_enz"/>
</dbReference>
<dbReference type="Pfam" id="PF00899">
    <property type="entry name" value="ThiF"/>
    <property type="match status" value="1"/>
</dbReference>
<dbReference type="OrthoDB" id="9804286at2"/>
<evidence type="ECO:0000313" key="3">
    <source>
        <dbReference type="Proteomes" id="UP000236199"/>
    </source>
</evidence>
<sequence length="223" mass="25146">MDYLERQKVLFSEEEALKLKQAVVYIGGAGGLGTHQALELQRVGVKKIYLVDYDKVEPSNLNRQVLYGMDSIGEYKVDQAKKILESFNLPTIIETKVEKISKKSKISKDVNVILDALDNFETRYILEQLAWESNVPYIHAGVNQWYGQLTTIIPGRTLSLKDIFGEVDTTKEKVSVVSPVVSIMASLQVIEAIKVITGRKDTLDNKLLLIDLKDYSVEIINLQ</sequence>
<dbReference type="GO" id="GO:0016779">
    <property type="term" value="F:nucleotidyltransferase activity"/>
    <property type="evidence" value="ECO:0007669"/>
    <property type="project" value="TreeGrafter"/>
</dbReference>
<dbReference type="InterPro" id="IPR000594">
    <property type="entry name" value="ThiF_NAD_FAD-bd"/>
</dbReference>
<organism evidence="2 3">
    <name type="scientific">Petrotoga miotherma DSM 10691</name>
    <dbReference type="NCBI Taxonomy" id="1434326"/>
    <lineage>
        <taxon>Bacteria</taxon>
        <taxon>Thermotogati</taxon>
        <taxon>Thermotogota</taxon>
        <taxon>Thermotogae</taxon>
        <taxon>Petrotogales</taxon>
        <taxon>Petrotogaceae</taxon>
        <taxon>Petrotoga</taxon>
    </lineage>
</organism>
<dbReference type="GO" id="GO:0004792">
    <property type="term" value="F:thiosulfate-cyanide sulfurtransferase activity"/>
    <property type="evidence" value="ECO:0007669"/>
    <property type="project" value="TreeGrafter"/>
</dbReference>
<dbReference type="GO" id="GO:0008641">
    <property type="term" value="F:ubiquitin-like modifier activating enzyme activity"/>
    <property type="evidence" value="ECO:0007669"/>
    <property type="project" value="InterPro"/>
</dbReference>
<dbReference type="RefSeq" id="WP_103079464.1">
    <property type="nucleotide sequence ID" value="NZ_AZRM01000063.1"/>
</dbReference>
<name>A0A2K1P3W9_9BACT</name>
<comment type="caution">
    <text evidence="2">The sequence shown here is derived from an EMBL/GenBank/DDBJ whole genome shotgun (WGS) entry which is preliminary data.</text>
</comment>
<dbReference type="AlphaFoldDB" id="A0A2K1P3W9"/>
<evidence type="ECO:0000259" key="1">
    <source>
        <dbReference type="Pfam" id="PF00899"/>
    </source>
</evidence>
<dbReference type="PANTHER" id="PTHR10953:SF102">
    <property type="entry name" value="ADENYLYLTRANSFERASE AND SULFURTRANSFERASE MOCS3"/>
    <property type="match status" value="1"/>
</dbReference>
<reference evidence="2 3" key="1">
    <citation type="submission" date="2013-12" db="EMBL/GenBank/DDBJ databases">
        <title>Comparative genomics of Petrotoga isolates.</title>
        <authorList>
            <person name="Nesbo C.L."/>
            <person name="Charchuk R."/>
            <person name="Chow K."/>
        </authorList>
    </citation>
    <scope>NUCLEOTIDE SEQUENCE [LARGE SCALE GENOMIC DNA]</scope>
    <source>
        <strain evidence="2 3">DSM 10691</strain>
    </source>
</reference>
<keyword evidence="3" id="KW-1185">Reference proteome</keyword>
<proteinExistence type="predicted"/>
<dbReference type="CDD" id="cd00757">
    <property type="entry name" value="ThiF_MoeB_HesA_family"/>
    <property type="match status" value="1"/>
</dbReference>
<gene>
    <name evidence="2" type="ORF">X928_09540</name>
</gene>